<reference evidence="1 2" key="1">
    <citation type="journal article" date="2019" name="Sci. Rep.">
        <title>Orb-weaving spider Araneus ventricosus genome elucidates the spidroin gene catalogue.</title>
        <authorList>
            <person name="Kono N."/>
            <person name="Nakamura H."/>
            <person name="Ohtoshi R."/>
            <person name="Moran D.A.P."/>
            <person name="Shinohara A."/>
            <person name="Yoshida Y."/>
            <person name="Fujiwara M."/>
            <person name="Mori M."/>
            <person name="Tomita M."/>
            <person name="Arakawa K."/>
        </authorList>
    </citation>
    <scope>NUCLEOTIDE SEQUENCE [LARGE SCALE GENOMIC DNA]</scope>
</reference>
<organism evidence="1 2">
    <name type="scientific">Araneus ventricosus</name>
    <name type="common">Orbweaver spider</name>
    <name type="synonym">Epeira ventricosa</name>
    <dbReference type="NCBI Taxonomy" id="182803"/>
    <lineage>
        <taxon>Eukaryota</taxon>
        <taxon>Metazoa</taxon>
        <taxon>Ecdysozoa</taxon>
        <taxon>Arthropoda</taxon>
        <taxon>Chelicerata</taxon>
        <taxon>Arachnida</taxon>
        <taxon>Araneae</taxon>
        <taxon>Araneomorphae</taxon>
        <taxon>Entelegynae</taxon>
        <taxon>Araneoidea</taxon>
        <taxon>Araneidae</taxon>
        <taxon>Araneus</taxon>
    </lineage>
</organism>
<dbReference type="OrthoDB" id="8356344at2759"/>
<keyword evidence="2" id="KW-1185">Reference proteome</keyword>
<dbReference type="AlphaFoldDB" id="A0A4Y2ETN7"/>
<comment type="caution">
    <text evidence="1">The sequence shown here is derived from an EMBL/GenBank/DDBJ whole genome shotgun (WGS) entry which is preliminary data.</text>
</comment>
<gene>
    <name evidence="1" type="ORF">AVEN_195543_1</name>
</gene>
<sequence>MPIRGFISKVEVPDELIPVNPDTTLKRISLLEKSHTELQKYFEFELAPFPLPLFDEGELRKTRKLGLYDLFSTATDVHFTSACYVVHDAFLLHRVLQEKEPFPFILKRYVDYAKKHFNEGATIVSDGYPEDTTKSTKLVERIRRTKKYIAGYVMFDESMSPTMLQDNFLSNDKNKRRLINMLCVKFQKEGIFVKQVEEDSDYLIIKSALEIEKRSQCAVVVCEDICLLRLSTIAAHEHSLRAYLQVQLWSGFTQSPIDCGWKETKHGLFPTTTYKTAASPALLSMISCKCEKGRSLTYTCRKSGIKLSTICYHCKGQGCTNSPEDNIITNSVNQEAEIFGGDNFRS</sequence>
<protein>
    <submittedName>
        <fullName evidence="1">Uncharacterized protein</fullName>
    </submittedName>
</protein>
<evidence type="ECO:0000313" key="1">
    <source>
        <dbReference type="EMBL" id="GBM32580.1"/>
    </source>
</evidence>
<dbReference type="Proteomes" id="UP000499080">
    <property type="component" value="Unassembled WGS sequence"/>
</dbReference>
<evidence type="ECO:0000313" key="2">
    <source>
        <dbReference type="Proteomes" id="UP000499080"/>
    </source>
</evidence>
<proteinExistence type="predicted"/>
<accession>A0A4Y2ETN7</accession>
<name>A0A4Y2ETN7_ARAVE</name>
<dbReference type="EMBL" id="BGPR01000712">
    <property type="protein sequence ID" value="GBM32580.1"/>
    <property type="molecule type" value="Genomic_DNA"/>
</dbReference>